<dbReference type="Gene3D" id="3.20.20.70">
    <property type="entry name" value="Aldolase class I"/>
    <property type="match status" value="1"/>
</dbReference>
<dbReference type="Proteomes" id="UP000001137">
    <property type="component" value="Chromosome"/>
</dbReference>
<gene>
    <name evidence="3" type="ordered locus">Cmaq_0807</name>
</gene>
<proteinExistence type="predicted"/>
<name>A8MCY6_CALMQ</name>
<dbReference type="Pfam" id="PF00793">
    <property type="entry name" value="DAHP_synth_1"/>
    <property type="match status" value="1"/>
</dbReference>
<evidence type="ECO:0000313" key="4">
    <source>
        <dbReference type="Proteomes" id="UP000001137"/>
    </source>
</evidence>
<protein>
    <submittedName>
        <fullName evidence="3">Phospho-2-dehydro-3-deoxyheptonate aldolase</fullName>
        <ecNumber evidence="3">2.5.1.54</ecNumber>
    </submittedName>
</protein>
<dbReference type="PANTHER" id="PTHR43018">
    <property type="entry name" value="PHOSPHO-2-DEHYDRO-3-DEOXYHEPTONATE ALDOLASE"/>
    <property type="match status" value="1"/>
</dbReference>
<dbReference type="InterPro" id="IPR006218">
    <property type="entry name" value="DAHP1/KDSA"/>
</dbReference>
<dbReference type="GO" id="GO:0016832">
    <property type="term" value="F:aldehyde-lyase activity"/>
    <property type="evidence" value="ECO:0007669"/>
    <property type="project" value="InterPro"/>
</dbReference>
<dbReference type="OrthoDB" id="350424at2157"/>
<dbReference type="STRING" id="397948.Cmaq_0807"/>
<dbReference type="GeneID" id="5708720"/>
<dbReference type="RefSeq" id="WP_012185861.1">
    <property type="nucleotide sequence ID" value="NC_009954.1"/>
</dbReference>
<dbReference type="EMBL" id="CP000852">
    <property type="protein sequence ID" value="ABW01642.1"/>
    <property type="molecule type" value="Genomic_DNA"/>
</dbReference>
<evidence type="ECO:0000259" key="2">
    <source>
        <dbReference type="Pfam" id="PF00793"/>
    </source>
</evidence>
<feature type="domain" description="DAHP synthetase I/KDSA" evidence="2">
    <location>
        <begin position="80"/>
        <end position="323"/>
    </location>
</feature>
<dbReference type="InterPro" id="IPR052899">
    <property type="entry name" value="Class-I_DAHP_synthase"/>
</dbReference>
<evidence type="ECO:0000313" key="3">
    <source>
        <dbReference type="EMBL" id="ABW01642.1"/>
    </source>
</evidence>
<dbReference type="GO" id="GO:0009073">
    <property type="term" value="P:aromatic amino acid family biosynthetic process"/>
    <property type="evidence" value="ECO:0007669"/>
    <property type="project" value="InterPro"/>
</dbReference>
<dbReference type="PANTHER" id="PTHR43018:SF2">
    <property type="entry name" value="PHOSPHO-2-DEHYDRO-3-DEOXYHEPTONATE ALDOLASE"/>
    <property type="match status" value="1"/>
</dbReference>
<dbReference type="AlphaFoldDB" id="A8MCY6"/>
<dbReference type="EC" id="2.5.1.54" evidence="3"/>
<reference evidence="3 4" key="1">
    <citation type="submission" date="2007-10" db="EMBL/GenBank/DDBJ databases">
        <title>Complete sequence of Caldivirga maquilingensis IC-167.</title>
        <authorList>
            <consortium name="US DOE Joint Genome Institute"/>
            <person name="Copeland A."/>
            <person name="Lucas S."/>
            <person name="Lapidus A."/>
            <person name="Barry K."/>
            <person name="Glavina del Rio T."/>
            <person name="Dalin E."/>
            <person name="Tice H."/>
            <person name="Pitluck S."/>
            <person name="Saunders E."/>
            <person name="Brettin T."/>
            <person name="Bruce D."/>
            <person name="Detter J.C."/>
            <person name="Han C."/>
            <person name="Schmutz J."/>
            <person name="Larimer F."/>
            <person name="Land M."/>
            <person name="Hauser L."/>
            <person name="Kyrpides N."/>
            <person name="Ivanova N."/>
            <person name="Biddle J.F."/>
            <person name="Zhang Z."/>
            <person name="Fitz-Gibbon S.T."/>
            <person name="Lowe T.M."/>
            <person name="Saltikov C."/>
            <person name="House C.H."/>
            <person name="Richardson P."/>
        </authorList>
    </citation>
    <scope>NUCLEOTIDE SEQUENCE [LARGE SCALE GENOMIC DNA]</scope>
    <source>
        <strain evidence="4">ATCC 700844 / DSM 13496 / JCM 10307 / IC-167</strain>
    </source>
</reference>
<keyword evidence="4" id="KW-1185">Reference proteome</keyword>
<dbReference type="KEGG" id="cma:Cmaq_0807"/>
<dbReference type="InterPro" id="IPR013785">
    <property type="entry name" value="Aldolase_TIM"/>
</dbReference>
<accession>A8MCY6</accession>
<dbReference type="NCBIfam" id="TIGR01361">
    <property type="entry name" value="DAHP_synth_Bsub"/>
    <property type="match status" value="1"/>
</dbReference>
<sequence length="331" mass="35842">MIIRVTPGKINEVASALDKAKVRFREVKLLGEELIVTWPEDPVDEGAIRVIDPGAVLVNVKAKYQLASKQWRQRSIVDVSGVKIGGDDLVVAAGPCAVESYEQVKETAEAVKGAGARLLRGGAFKPRTSPYSFQGLGVDGLKILRRVSDEVGLPVVSEVMDTRMVEVVASYVDMIQIGARNAQNFDLLKEAGKTGKPILLKRGMGNTVEEWLQAAEYIMLEGNGNVVLCERGIRTFENATRFTLDLGAVVAAKKLTHLPICVDPSHPAGKREYVIPLALAAVAAGADMIIVEVHPRPWEALSDSEQQLTFDMFNELMSKAKAVAQAIGRGI</sequence>
<dbReference type="eggNOG" id="arCOG01049">
    <property type="taxonomic scope" value="Archaea"/>
</dbReference>
<dbReference type="InterPro" id="IPR006268">
    <property type="entry name" value="DAHP_syn_2"/>
</dbReference>
<dbReference type="SUPFAM" id="SSF51569">
    <property type="entry name" value="Aldolase"/>
    <property type="match status" value="1"/>
</dbReference>
<organism evidence="3 4">
    <name type="scientific">Caldivirga maquilingensis (strain ATCC 700844 / DSM 13496 / JCM 10307 / IC-167)</name>
    <dbReference type="NCBI Taxonomy" id="397948"/>
    <lineage>
        <taxon>Archaea</taxon>
        <taxon>Thermoproteota</taxon>
        <taxon>Thermoprotei</taxon>
        <taxon>Thermoproteales</taxon>
        <taxon>Thermoproteaceae</taxon>
        <taxon>Caldivirga</taxon>
    </lineage>
</organism>
<keyword evidence="1 3" id="KW-0808">Transferase</keyword>
<dbReference type="GO" id="GO:0003849">
    <property type="term" value="F:3-deoxy-7-phosphoheptulonate synthase activity"/>
    <property type="evidence" value="ECO:0007669"/>
    <property type="project" value="UniProtKB-EC"/>
</dbReference>
<dbReference type="HOGENOM" id="CLU_062599_0_0_2"/>
<dbReference type="NCBIfam" id="NF006421">
    <property type="entry name" value="PRK08673.1"/>
    <property type="match status" value="1"/>
</dbReference>
<dbReference type="NCBIfam" id="NF009239">
    <property type="entry name" value="PRK12595.1"/>
    <property type="match status" value="1"/>
</dbReference>
<evidence type="ECO:0000256" key="1">
    <source>
        <dbReference type="ARBA" id="ARBA00022679"/>
    </source>
</evidence>